<evidence type="ECO:0000313" key="1">
    <source>
        <dbReference type="EMBL" id="CAD2072323.1"/>
    </source>
</evidence>
<proteinExistence type="predicted"/>
<dbReference type="EMBL" id="CAJEWB010000005">
    <property type="protein sequence ID" value="CAD2072323.1"/>
    <property type="molecule type" value="Genomic_DNA"/>
</dbReference>
<name>A0A6V7R5G9_9BACL</name>
<organism evidence="1 2">
    <name type="scientific">Phocicoccus pinnipedialis</name>
    <dbReference type="NCBI Taxonomy" id="110845"/>
    <lineage>
        <taxon>Bacteria</taxon>
        <taxon>Bacillati</taxon>
        <taxon>Bacillota</taxon>
        <taxon>Bacilli</taxon>
        <taxon>Bacillales</taxon>
        <taxon>Salinicoccaceae</taxon>
        <taxon>Phocicoccus</taxon>
    </lineage>
</organism>
<keyword evidence="2" id="KW-1185">Reference proteome</keyword>
<protein>
    <submittedName>
        <fullName evidence="1">Heat induced stress protein YflT</fullName>
    </submittedName>
</protein>
<reference evidence="1 2" key="1">
    <citation type="submission" date="2020-07" db="EMBL/GenBank/DDBJ databases">
        <authorList>
            <person name="Criscuolo A."/>
        </authorList>
    </citation>
    <scope>NUCLEOTIDE SEQUENCE [LARGE SCALE GENOMIC DNA]</scope>
    <source>
        <strain evidence="1">CIP107946</strain>
    </source>
</reference>
<gene>
    <name evidence="1" type="ORF">JEOPIN946_00421</name>
</gene>
<evidence type="ECO:0000313" key="2">
    <source>
        <dbReference type="Proteomes" id="UP000588186"/>
    </source>
</evidence>
<comment type="caution">
    <text evidence="1">The sequence shown here is derived from an EMBL/GenBank/DDBJ whole genome shotgun (WGS) entry which is preliminary data.</text>
</comment>
<sequence>MTHIYLFNSEESLTKKIDTLKTQEVLSSDMIVSAINRPVSNFLNYKDIEFVKADGSIWEKLVGKVFDQNAIDLVARRFNLSERKLAEYKRGVNSGQMVLLVKGDEAPETKHDNLSLDEIYDEYGLNSEKD</sequence>
<dbReference type="AlphaFoldDB" id="A0A6V7R5G9"/>
<dbReference type="Proteomes" id="UP000588186">
    <property type="component" value="Unassembled WGS sequence"/>
</dbReference>
<dbReference type="RefSeq" id="WP_186076430.1">
    <property type="nucleotide sequence ID" value="NZ_CAJEWB010000005.1"/>
</dbReference>
<accession>A0A6V7R5G9</accession>